<keyword evidence="11" id="KW-1185">Reference proteome</keyword>
<dbReference type="InParanoid" id="A0A1U7SPD1"/>
<dbReference type="FunFam" id="1.20.1070.10:FF:000001">
    <property type="entry name" value="Olfactory receptor"/>
    <property type="match status" value="1"/>
</dbReference>
<dbReference type="RefSeq" id="XP_006034157.1">
    <property type="nucleotide sequence ID" value="XM_006034095.1"/>
</dbReference>
<dbReference type="PROSITE" id="PS50262">
    <property type="entry name" value="G_PROTEIN_RECEP_F1_2"/>
    <property type="match status" value="1"/>
</dbReference>
<dbReference type="InterPro" id="IPR000725">
    <property type="entry name" value="Olfact_rcpt"/>
</dbReference>
<feature type="transmembrane region" description="Helical" evidence="9">
    <location>
        <begin position="56"/>
        <end position="76"/>
    </location>
</feature>
<dbReference type="Pfam" id="PF13853">
    <property type="entry name" value="7tm_4"/>
    <property type="match status" value="2"/>
</dbReference>
<keyword evidence="3" id="KW-0716">Sensory transduction</keyword>
<evidence type="ECO:0000256" key="1">
    <source>
        <dbReference type="ARBA" id="ARBA00004651"/>
    </source>
</evidence>
<dbReference type="AlphaFoldDB" id="A0A1U7SPD1"/>
<evidence type="ECO:0000256" key="5">
    <source>
        <dbReference type="ARBA" id="ARBA00022725"/>
    </source>
</evidence>
<accession>A0A1U7SPD1</accession>
<comment type="subcellular location">
    <subcellularLocation>
        <location evidence="1">Cell membrane</location>
        <topology evidence="1">Multi-pass membrane protein</topology>
    </subcellularLocation>
</comment>
<feature type="transmembrane region" description="Helical" evidence="9">
    <location>
        <begin position="288"/>
        <end position="307"/>
    </location>
</feature>
<keyword evidence="2" id="KW-1003">Cell membrane</keyword>
<dbReference type="InterPro" id="IPR017452">
    <property type="entry name" value="GPCR_Rhodpsn_7TM"/>
</dbReference>
<gene>
    <name evidence="12" type="primary">LOC102368307</name>
</gene>
<dbReference type="InterPro" id="IPR000276">
    <property type="entry name" value="GPCR_Rhodpsn"/>
</dbReference>
<name>A0A1U7SPD1_ALLSI</name>
<evidence type="ECO:0000256" key="3">
    <source>
        <dbReference type="ARBA" id="ARBA00022606"/>
    </source>
</evidence>
<keyword evidence="4 9" id="KW-0812">Transmembrane</keyword>
<dbReference type="CDD" id="cd15225">
    <property type="entry name" value="7tmA_OR10A-like"/>
    <property type="match status" value="1"/>
</dbReference>
<evidence type="ECO:0000313" key="11">
    <source>
        <dbReference type="Proteomes" id="UP000189705"/>
    </source>
</evidence>
<evidence type="ECO:0000256" key="9">
    <source>
        <dbReference type="SAM" id="Phobius"/>
    </source>
</evidence>
<feature type="transmembrane region" description="Helical" evidence="9">
    <location>
        <begin position="195"/>
        <end position="224"/>
    </location>
</feature>
<dbReference type="PANTHER" id="PTHR26453">
    <property type="entry name" value="OLFACTORY RECEPTOR"/>
    <property type="match status" value="1"/>
</dbReference>
<keyword evidence="8" id="KW-0807">Transducer</keyword>
<evidence type="ECO:0000256" key="8">
    <source>
        <dbReference type="ARBA" id="ARBA00023224"/>
    </source>
</evidence>
<feature type="transmembrane region" description="Helical" evidence="9">
    <location>
        <begin position="96"/>
        <end position="118"/>
    </location>
</feature>
<evidence type="ECO:0000313" key="12">
    <source>
        <dbReference type="RefSeq" id="XP_006034157.1"/>
    </source>
</evidence>
<dbReference type="PRINTS" id="PR00245">
    <property type="entry name" value="OLFACTORYR"/>
</dbReference>
<reference evidence="12" key="1">
    <citation type="submission" date="2025-08" db="UniProtKB">
        <authorList>
            <consortium name="RefSeq"/>
        </authorList>
    </citation>
    <scope>IDENTIFICATION</scope>
</reference>
<feature type="transmembrane region" description="Helical" evidence="9">
    <location>
        <begin position="138"/>
        <end position="156"/>
    </location>
</feature>
<dbReference type="SUPFAM" id="SSF81321">
    <property type="entry name" value="Family A G protein-coupled receptor-like"/>
    <property type="match status" value="1"/>
</dbReference>
<feature type="transmembrane region" description="Helical" evidence="9">
    <location>
        <begin position="259"/>
        <end position="276"/>
    </location>
</feature>
<organism evidence="11 12">
    <name type="scientific">Alligator sinensis</name>
    <name type="common">Chinese alligator</name>
    <dbReference type="NCBI Taxonomy" id="38654"/>
    <lineage>
        <taxon>Eukaryota</taxon>
        <taxon>Metazoa</taxon>
        <taxon>Chordata</taxon>
        <taxon>Craniata</taxon>
        <taxon>Vertebrata</taxon>
        <taxon>Euteleostomi</taxon>
        <taxon>Archelosauria</taxon>
        <taxon>Archosauria</taxon>
        <taxon>Crocodylia</taxon>
        <taxon>Alligatoridae</taxon>
        <taxon>Alligatorinae</taxon>
        <taxon>Alligator</taxon>
    </lineage>
</organism>
<evidence type="ECO:0000256" key="6">
    <source>
        <dbReference type="ARBA" id="ARBA00022989"/>
    </source>
</evidence>
<keyword evidence="7 9" id="KW-0472">Membrane</keyword>
<dbReference type="GeneID" id="102368307"/>
<keyword evidence="6 9" id="KW-1133">Transmembrane helix</keyword>
<dbReference type="Proteomes" id="UP000189705">
    <property type="component" value="Unplaced"/>
</dbReference>
<dbReference type="KEGG" id="asn:102368307"/>
<protein>
    <submittedName>
        <fullName evidence="12">Olfactory receptor 2G3-like</fullName>
    </submittedName>
</protein>
<proteinExistence type="predicted"/>
<dbReference type="GO" id="GO:0005886">
    <property type="term" value="C:plasma membrane"/>
    <property type="evidence" value="ECO:0007669"/>
    <property type="project" value="UniProtKB-SubCell"/>
</dbReference>
<dbReference type="Gene3D" id="1.20.1070.10">
    <property type="entry name" value="Rhodopsin 7-helix transmembrane proteins"/>
    <property type="match status" value="1"/>
</dbReference>
<evidence type="ECO:0000256" key="4">
    <source>
        <dbReference type="ARBA" id="ARBA00022692"/>
    </source>
</evidence>
<sequence length="329" mass="36955">MEGKNQTTEFIMKGFSCHPEFQNLLFAVIFIMYITSLLGNILITITVYLDSTLHAPMYYFISNLSLVDICYTSVTIPKLLTNLLSQKGTISFIGCAFQMYFLLSLGTTECFLPAVMAYDRFLAICNPLQYMVHMNKQLCSCLVGISWASGLLLSLVQTTLIFTLPYCGHNQIDHFYCDIPPLLYLACGDTSMNEIAVFVAGLLITLMPALLIFVSYVHIISAVLKITSADGRHKTFSTCSSHLIPADARHKTFSTCSSHLIVIILFYGSASAMYLRPRSSYVPESDRFLALFYSVVTPTLNPIIYSLRSKDISKALWRLITSRLFPFKM</sequence>
<dbReference type="PRINTS" id="PR00237">
    <property type="entry name" value="GPCRRHODOPSN"/>
</dbReference>
<evidence type="ECO:0000256" key="2">
    <source>
        <dbReference type="ARBA" id="ARBA00022475"/>
    </source>
</evidence>
<dbReference type="GO" id="GO:0004984">
    <property type="term" value="F:olfactory receptor activity"/>
    <property type="evidence" value="ECO:0007669"/>
    <property type="project" value="InterPro"/>
</dbReference>
<evidence type="ECO:0000259" key="10">
    <source>
        <dbReference type="PROSITE" id="PS50262"/>
    </source>
</evidence>
<dbReference type="GO" id="GO:0004930">
    <property type="term" value="F:G protein-coupled receptor activity"/>
    <property type="evidence" value="ECO:0007669"/>
    <property type="project" value="InterPro"/>
</dbReference>
<dbReference type="eggNOG" id="ENOG502SI4V">
    <property type="taxonomic scope" value="Eukaryota"/>
</dbReference>
<feature type="domain" description="G-protein coupled receptors family 1 profile" evidence="10">
    <location>
        <begin position="39"/>
        <end position="305"/>
    </location>
</feature>
<keyword evidence="5" id="KW-0552">Olfaction</keyword>
<dbReference type="OrthoDB" id="9975554at2759"/>
<feature type="transmembrane region" description="Helical" evidence="9">
    <location>
        <begin position="24"/>
        <end position="49"/>
    </location>
</feature>
<evidence type="ECO:0000256" key="7">
    <source>
        <dbReference type="ARBA" id="ARBA00023136"/>
    </source>
</evidence>